<dbReference type="PROSITE" id="PS50836">
    <property type="entry name" value="DOMON"/>
    <property type="match status" value="1"/>
</dbReference>
<evidence type="ECO:0000256" key="2">
    <source>
        <dbReference type="ARBA" id="ARBA00022448"/>
    </source>
</evidence>
<dbReference type="CDD" id="cd08760">
    <property type="entry name" value="Cyt_b561_FRRS1_like"/>
    <property type="match status" value="1"/>
</dbReference>
<feature type="domain" description="DOMON" evidence="8">
    <location>
        <begin position="2"/>
        <end position="112"/>
    </location>
</feature>
<keyword evidence="3 7" id="KW-0812">Transmembrane</keyword>
<feature type="transmembrane region" description="Helical" evidence="7">
    <location>
        <begin position="319"/>
        <end position="339"/>
    </location>
</feature>
<dbReference type="InterPro" id="IPR006593">
    <property type="entry name" value="Cyt_b561/ferric_Rdtase_TM"/>
</dbReference>
<keyword evidence="2" id="KW-0813">Transport</keyword>
<protein>
    <recommendedName>
        <fullName evidence="12">CBD9-like protein</fullName>
    </recommendedName>
</protein>
<keyword evidence="11" id="KW-1185">Reference proteome</keyword>
<feature type="transmembrane region" description="Helical" evidence="7">
    <location>
        <begin position="208"/>
        <end position="227"/>
    </location>
</feature>
<dbReference type="Gene3D" id="1.20.120.1770">
    <property type="match status" value="1"/>
</dbReference>
<dbReference type="SMART" id="SM00664">
    <property type="entry name" value="DoH"/>
    <property type="match status" value="1"/>
</dbReference>
<evidence type="ECO:0008006" key="12">
    <source>
        <dbReference type="Google" id="ProtNLM"/>
    </source>
</evidence>
<gene>
    <name evidence="10" type="ORF">D9756_005247</name>
</gene>
<evidence type="ECO:0000256" key="6">
    <source>
        <dbReference type="ARBA" id="ARBA00023136"/>
    </source>
</evidence>
<dbReference type="SMART" id="SM00665">
    <property type="entry name" value="B561"/>
    <property type="match status" value="1"/>
</dbReference>
<dbReference type="Gene3D" id="2.60.40.1210">
    <property type="entry name" value="Cellobiose dehydrogenase, cytochrome domain"/>
    <property type="match status" value="1"/>
</dbReference>
<evidence type="ECO:0000259" key="9">
    <source>
        <dbReference type="PROSITE" id="PS50939"/>
    </source>
</evidence>
<keyword evidence="6 7" id="KW-0472">Membrane</keyword>
<comment type="caution">
    <text evidence="10">The sequence shown here is derived from an EMBL/GenBank/DDBJ whole genome shotgun (WGS) entry which is preliminary data.</text>
</comment>
<feature type="transmembrane region" description="Helical" evidence="7">
    <location>
        <begin position="171"/>
        <end position="196"/>
    </location>
</feature>
<dbReference type="SUPFAM" id="SSF49344">
    <property type="entry name" value="CBD9-like"/>
    <property type="match status" value="1"/>
</dbReference>
<evidence type="ECO:0000256" key="3">
    <source>
        <dbReference type="ARBA" id="ARBA00022692"/>
    </source>
</evidence>
<feature type="transmembrane region" description="Helical" evidence="7">
    <location>
        <begin position="247"/>
        <end position="266"/>
    </location>
</feature>
<feature type="transmembrane region" description="Helical" evidence="7">
    <location>
        <begin position="278"/>
        <end position="296"/>
    </location>
</feature>
<dbReference type="PANTHER" id="PTHR47797">
    <property type="entry name" value="DEHYDROGENASE, PUTATIVE (AFU_ORTHOLOGUE AFUA_8G05805)-RELATED"/>
    <property type="match status" value="1"/>
</dbReference>
<dbReference type="PROSITE" id="PS50939">
    <property type="entry name" value="CYTOCHROME_B561"/>
    <property type="match status" value="1"/>
</dbReference>
<dbReference type="AlphaFoldDB" id="A0A8H5D7L2"/>
<reference evidence="10 11" key="1">
    <citation type="journal article" date="2020" name="ISME J.">
        <title>Uncovering the hidden diversity of litter-decomposition mechanisms in mushroom-forming fungi.</title>
        <authorList>
            <person name="Floudas D."/>
            <person name="Bentzer J."/>
            <person name="Ahren D."/>
            <person name="Johansson T."/>
            <person name="Persson P."/>
            <person name="Tunlid A."/>
        </authorList>
    </citation>
    <scope>NUCLEOTIDE SEQUENCE [LARGE SCALE GENOMIC DNA]</scope>
    <source>
        <strain evidence="10 11">CBS 146.42</strain>
    </source>
</reference>
<sequence length="360" mass="39186">MQSMCVAATVNGSTVNYVMSSSGGNTVGWMGIGFGQQMVGTPMVIMWANGDGSITLSQRSASGYVMPTVDSNPPRLAALQQSLSSTSSNNIRYAFSIPANGDTTQNVVYAFGTTRPDSAAVDAILSQHIETGAGQLDLTKPLDSTSGNTGNQVDQASSGDEIPLLPYQRLIVAHAIFCVVGFLFFLPAGALIARYLRTFTPTWFKGHWVSQFALAGPTIVIGFALGVQSINKAGMEHLDDVHKRLGVVLFVFYIAQCFLGAIIHWVKPRNIKHRPLQNYLHAIFGIFIVVLALYQVHTGFDVEWPLATGRGPLPKGVDIIFWVWVALLPVSYALGLGFLKKQYSQESRAHRRGEKNYDEN</sequence>
<evidence type="ECO:0000313" key="11">
    <source>
        <dbReference type="Proteomes" id="UP000559027"/>
    </source>
</evidence>
<dbReference type="PANTHER" id="PTHR47797:SF3">
    <property type="entry name" value="CYTOCHROME B561 DOMAIN-CONTAINING PROTEIN"/>
    <property type="match status" value="1"/>
</dbReference>
<comment type="subcellular location">
    <subcellularLocation>
        <location evidence="1">Membrane</location>
    </subcellularLocation>
</comment>
<evidence type="ECO:0000259" key="8">
    <source>
        <dbReference type="PROSITE" id="PS50836"/>
    </source>
</evidence>
<evidence type="ECO:0000256" key="7">
    <source>
        <dbReference type="SAM" id="Phobius"/>
    </source>
</evidence>
<dbReference type="GO" id="GO:0016020">
    <property type="term" value="C:membrane"/>
    <property type="evidence" value="ECO:0007669"/>
    <property type="project" value="UniProtKB-SubCell"/>
</dbReference>
<evidence type="ECO:0000256" key="5">
    <source>
        <dbReference type="ARBA" id="ARBA00022989"/>
    </source>
</evidence>
<proteinExistence type="predicted"/>
<evidence type="ECO:0000256" key="4">
    <source>
        <dbReference type="ARBA" id="ARBA00022982"/>
    </source>
</evidence>
<feature type="domain" description="Cytochrome b561" evidence="9">
    <location>
        <begin position="125"/>
        <end position="337"/>
    </location>
</feature>
<organism evidence="10 11">
    <name type="scientific">Leucocoprinus leucothites</name>
    <dbReference type="NCBI Taxonomy" id="201217"/>
    <lineage>
        <taxon>Eukaryota</taxon>
        <taxon>Fungi</taxon>
        <taxon>Dikarya</taxon>
        <taxon>Basidiomycota</taxon>
        <taxon>Agaricomycotina</taxon>
        <taxon>Agaricomycetes</taxon>
        <taxon>Agaricomycetidae</taxon>
        <taxon>Agaricales</taxon>
        <taxon>Agaricineae</taxon>
        <taxon>Agaricaceae</taxon>
        <taxon>Leucocoprinus</taxon>
    </lineage>
</organism>
<dbReference type="Pfam" id="PF03188">
    <property type="entry name" value="Cytochrom_B561"/>
    <property type="match status" value="1"/>
</dbReference>
<dbReference type="EMBL" id="JAACJO010000008">
    <property type="protein sequence ID" value="KAF5355054.1"/>
    <property type="molecule type" value="Genomic_DNA"/>
</dbReference>
<dbReference type="CDD" id="cd09630">
    <property type="entry name" value="CDH_like_cytochrome"/>
    <property type="match status" value="1"/>
</dbReference>
<evidence type="ECO:0000313" key="10">
    <source>
        <dbReference type="EMBL" id="KAF5355054.1"/>
    </source>
</evidence>
<dbReference type="Pfam" id="PF16010">
    <property type="entry name" value="CDH-cyt"/>
    <property type="match status" value="1"/>
</dbReference>
<keyword evidence="5 7" id="KW-1133">Transmembrane helix</keyword>
<dbReference type="InterPro" id="IPR015920">
    <property type="entry name" value="Cellobiose_DH-like_cyt"/>
</dbReference>
<keyword evidence="4" id="KW-0249">Electron transport</keyword>
<dbReference type="OrthoDB" id="19261at2759"/>
<dbReference type="Proteomes" id="UP000559027">
    <property type="component" value="Unassembled WGS sequence"/>
</dbReference>
<evidence type="ECO:0000256" key="1">
    <source>
        <dbReference type="ARBA" id="ARBA00004370"/>
    </source>
</evidence>
<dbReference type="InterPro" id="IPR005018">
    <property type="entry name" value="DOMON_domain"/>
</dbReference>
<name>A0A8H5D7L2_9AGAR</name>
<accession>A0A8H5D7L2</accession>